<feature type="region of interest" description="Disordered" evidence="1">
    <location>
        <begin position="60"/>
        <end position="81"/>
    </location>
</feature>
<proteinExistence type="predicted"/>
<comment type="caution">
    <text evidence="2">The sequence shown here is derived from an EMBL/GenBank/DDBJ whole genome shotgun (WGS) entry which is preliminary data.</text>
</comment>
<dbReference type="Proteomes" id="UP001165270">
    <property type="component" value="Unassembled WGS sequence"/>
</dbReference>
<reference evidence="2" key="1">
    <citation type="submission" date="2022-03" db="EMBL/GenBank/DDBJ databases">
        <title>Streptomyces 7R015 and 7R016 isolated from Barleria lupulina in Thailand.</title>
        <authorList>
            <person name="Kanchanasin P."/>
            <person name="Phongsopitanun W."/>
            <person name="Tanasupawat S."/>
        </authorList>
    </citation>
    <scope>NUCLEOTIDE SEQUENCE</scope>
    <source>
        <strain evidence="2">7R016</strain>
    </source>
</reference>
<evidence type="ECO:0000313" key="3">
    <source>
        <dbReference type="Proteomes" id="UP001165270"/>
    </source>
</evidence>
<dbReference type="RefSeq" id="WP_242710293.1">
    <property type="nucleotide sequence ID" value="NZ_JALDAX010000006.1"/>
</dbReference>
<evidence type="ECO:0000313" key="2">
    <source>
        <dbReference type="EMBL" id="MCI3241636.1"/>
    </source>
</evidence>
<organism evidence="2 3">
    <name type="scientific">Streptomyces spinosisporus</name>
    <dbReference type="NCBI Taxonomy" id="2927582"/>
    <lineage>
        <taxon>Bacteria</taxon>
        <taxon>Bacillati</taxon>
        <taxon>Actinomycetota</taxon>
        <taxon>Actinomycetes</taxon>
        <taxon>Kitasatosporales</taxon>
        <taxon>Streptomycetaceae</taxon>
        <taxon>Streptomyces</taxon>
    </lineage>
</organism>
<gene>
    <name evidence="2" type="ORF">MQN93_18110</name>
</gene>
<protein>
    <submittedName>
        <fullName evidence="2">Uncharacterized protein</fullName>
    </submittedName>
</protein>
<accession>A0ABS9XHW6</accession>
<sequence>MEIELVGGAADGVRTTVGGDPAAPCPYVLVAEHLPLRTEDAGPTSVEALLASFRVVRYDRDNRPRTGGGSRRIYRRDARSR</sequence>
<dbReference type="EMBL" id="JALDAX010000006">
    <property type="protein sequence ID" value="MCI3241636.1"/>
    <property type="molecule type" value="Genomic_DNA"/>
</dbReference>
<name>A0ABS9XHW6_9ACTN</name>
<keyword evidence="3" id="KW-1185">Reference proteome</keyword>
<evidence type="ECO:0000256" key="1">
    <source>
        <dbReference type="SAM" id="MobiDB-lite"/>
    </source>
</evidence>